<keyword evidence="1" id="KW-1133">Transmembrane helix</keyword>
<reference evidence="2 3" key="1">
    <citation type="submission" date="2020-08" db="EMBL/GenBank/DDBJ databases">
        <title>Pseudomonas sp. nov.</title>
        <authorList>
            <person name="Gieschler S."/>
            <person name="Fiedler G."/>
            <person name="Brinks E."/>
            <person name="Boehnlein C."/>
            <person name="Franz C.M.A.P."/>
            <person name="Kabisch J."/>
        </authorList>
    </citation>
    <scope>NUCLEOTIDE SEQUENCE [LARGE SCALE GENOMIC DNA]</scope>
    <source>
        <strain evidence="2 3">MBT-1</strain>
    </source>
</reference>
<feature type="transmembrane region" description="Helical" evidence="1">
    <location>
        <begin position="72"/>
        <end position="92"/>
    </location>
</feature>
<keyword evidence="1" id="KW-0472">Membrane</keyword>
<proteinExistence type="predicted"/>
<dbReference type="InterPro" id="IPR018681">
    <property type="entry name" value="DUF2165_transmembrane"/>
</dbReference>
<feature type="transmembrane region" description="Helical" evidence="1">
    <location>
        <begin position="12"/>
        <end position="30"/>
    </location>
</feature>
<accession>A0A7X1GEW4</accession>
<evidence type="ECO:0000256" key="1">
    <source>
        <dbReference type="SAM" id="Phobius"/>
    </source>
</evidence>
<name>A0A7X1GEW4_9PSED</name>
<sequence>MIKLTTTCAIRRSKVLVVLMAGVFGIFTLVNNYTDYTAYYEYIGDILSMSTTEGNESRRYRAVKSKLFHHRFYWTIITLETIFTLCCLVGTYQLYRKLTASHKEFRGAKKMAVVGLTTAITVYYVMYIIILNEWFDMEYSTNRNAFDWARSNLEYMFPALIYLTLENEN</sequence>
<protein>
    <submittedName>
        <fullName evidence="2">DUF2165 domain-containing protein</fullName>
    </submittedName>
</protein>
<keyword evidence="1" id="KW-0812">Transmembrane</keyword>
<dbReference type="AlphaFoldDB" id="A0A7X1GEW4"/>
<comment type="caution">
    <text evidence="2">The sequence shown here is derived from an EMBL/GenBank/DDBJ whole genome shotgun (WGS) entry which is preliminary data.</text>
</comment>
<dbReference type="EMBL" id="JACMYG010000015">
    <property type="protein sequence ID" value="MBC2691201.1"/>
    <property type="molecule type" value="Genomic_DNA"/>
</dbReference>
<feature type="transmembrane region" description="Helical" evidence="1">
    <location>
        <begin position="112"/>
        <end position="130"/>
    </location>
</feature>
<organism evidence="2 3">
    <name type="scientific">Pseudomonas kielensis</name>
    <dbReference type="NCBI Taxonomy" id="2762577"/>
    <lineage>
        <taxon>Bacteria</taxon>
        <taxon>Pseudomonadati</taxon>
        <taxon>Pseudomonadota</taxon>
        <taxon>Gammaproteobacteria</taxon>
        <taxon>Pseudomonadales</taxon>
        <taxon>Pseudomonadaceae</taxon>
        <taxon>Pseudomonas</taxon>
    </lineage>
</organism>
<evidence type="ECO:0000313" key="3">
    <source>
        <dbReference type="Proteomes" id="UP000526003"/>
    </source>
</evidence>
<evidence type="ECO:0000313" key="2">
    <source>
        <dbReference type="EMBL" id="MBC2691201.1"/>
    </source>
</evidence>
<dbReference type="RefSeq" id="WP_166588698.1">
    <property type="nucleotide sequence ID" value="NZ_CP130043.1"/>
</dbReference>
<keyword evidence="3" id="KW-1185">Reference proteome</keyword>
<gene>
    <name evidence="2" type="ORF">H7995_15495</name>
</gene>
<dbReference type="Pfam" id="PF09933">
    <property type="entry name" value="DUF2165"/>
    <property type="match status" value="1"/>
</dbReference>
<dbReference type="Proteomes" id="UP000526003">
    <property type="component" value="Unassembled WGS sequence"/>
</dbReference>